<keyword evidence="2" id="KW-1185">Reference proteome</keyword>
<dbReference type="Gene3D" id="3.90.660.10">
    <property type="match status" value="1"/>
</dbReference>
<dbReference type="SUPFAM" id="SSF54373">
    <property type="entry name" value="FAD-linked reductases, C-terminal domain"/>
    <property type="match status" value="1"/>
</dbReference>
<evidence type="ECO:0000313" key="1">
    <source>
        <dbReference type="EMBL" id="KAK9145073.1"/>
    </source>
</evidence>
<accession>A0AAP0PHG8</accession>
<protein>
    <submittedName>
        <fullName evidence="1">Uncharacterized protein</fullName>
    </submittedName>
</protein>
<dbReference type="Proteomes" id="UP001417504">
    <property type="component" value="Unassembled WGS sequence"/>
</dbReference>
<evidence type="ECO:0000313" key="2">
    <source>
        <dbReference type="Proteomes" id="UP001417504"/>
    </source>
</evidence>
<name>A0AAP0PHG8_9MAGN</name>
<proteinExistence type="predicted"/>
<reference evidence="1 2" key="1">
    <citation type="submission" date="2024-01" db="EMBL/GenBank/DDBJ databases">
        <title>Genome assemblies of Stephania.</title>
        <authorList>
            <person name="Yang L."/>
        </authorList>
    </citation>
    <scope>NUCLEOTIDE SEQUENCE [LARGE SCALE GENOMIC DNA]</scope>
    <source>
        <strain evidence="1">QJT</strain>
        <tissue evidence="1">Leaf</tissue>
    </source>
</reference>
<gene>
    <name evidence="1" type="ORF">Sjap_004976</name>
</gene>
<dbReference type="EMBL" id="JBBNAE010000002">
    <property type="protein sequence ID" value="KAK9145073.1"/>
    <property type="molecule type" value="Genomic_DNA"/>
</dbReference>
<comment type="caution">
    <text evidence="1">The sequence shown here is derived from an EMBL/GenBank/DDBJ whole genome shotgun (WGS) entry which is preliminary data.</text>
</comment>
<dbReference type="AlphaFoldDB" id="A0AAP0PHG8"/>
<sequence length="115" mass="12779">MVWEGLRSMAHTACAVPEGVRPMAGPSSWLTRDWRRFDFIICTSSSSATVAKPGEIKHMENAYPGSNILVVTLPNEESKRVEVQSEKETLREAIGVLRDIFGQEVPTVDRIIVPP</sequence>
<organism evidence="1 2">
    <name type="scientific">Stephania japonica</name>
    <dbReference type="NCBI Taxonomy" id="461633"/>
    <lineage>
        <taxon>Eukaryota</taxon>
        <taxon>Viridiplantae</taxon>
        <taxon>Streptophyta</taxon>
        <taxon>Embryophyta</taxon>
        <taxon>Tracheophyta</taxon>
        <taxon>Spermatophyta</taxon>
        <taxon>Magnoliopsida</taxon>
        <taxon>Ranunculales</taxon>
        <taxon>Menispermaceae</taxon>
        <taxon>Menispermoideae</taxon>
        <taxon>Cissampelideae</taxon>
        <taxon>Stephania</taxon>
    </lineage>
</organism>